<evidence type="ECO:0000313" key="5">
    <source>
        <dbReference type="Proteomes" id="UP001211907"/>
    </source>
</evidence>
<evidence type="ECO:0000256" key="1">
    <source>
        <dbReference type="RuleBase" id="RU000383"/>
    </source>
</evidence>
<keyword evidence="5" id="KW-1185">Reference proteome</keyword>
<evidence type="ECO:0000256" key="2">
    <source>
        <dbReference type="SAM" id="MobiDB-lite"/>
    </source>
</evidence>
<dbReference type="PANTHER" id="PTHR10026">
    <property type="entry name" value="CYCLIN"/>
    <property type="match status" value="1"/>
</dbReference>
<evidence type="ECO:0000259" key="3">
    <source>
        <dbReference type="SMART" id="SM00385"/>
    </source>
</evidence>
<feature type="region of interest" description="Disordered" evidence="2">
    <location>
        <begin position="15"/>
        <end position="36"/>
    </location>
</feature>
<dbReference type="Pfam" id="PF00134">
    <property type="entry name" value="Cyclin_N"/>
    <property type="match status" value="1"/>
</dbReference>
<proteinExistence type="inferred from homology"/>
<dbReference type="GO" id="GO:0016538">
    <property type="term" value="F:cyclin-dependent protein serine/threonine kinase regulator activity"/>
    <property type="evidence" value="ECO:0007669"/>
    <property type="project" value="InterPro"/>
</dbReference>
<dbReference type="InterPro" id="IPR013763">
    <property type="entry name" value="Cyclin-like_dom"/>
</dbReference>
<dbReference type="SUPFAM" id="SSF47954">
    <property type="entry name" value="Cyclin-like"/>
    <property type="match status" value="2"/>
</dbReference>
<dbReference type="CDD" id="cd20546">
    <property type="entry name" value="CYCLIN_SpCG1C_ScCTK2-like_rpt2"/>
    <property type="match status" value="1"/>
</dbReference>
<comment type="similarity">
    <text evidence="1">Belongs to the cyclin family.</text>
</comment>
<dbReference type="InterPro" id="IPR043198">
    <property type="entry name" value="Cyclin/Ssn8"/>
</dbReference>
<dbReference type="AlphaFoldDB" id="A0AAD5XI12"/>
<dbReference type="GO" id="GO:0006357">
    <property type="term" value="P:regulation of transcription by RNA polymerase II"/>
    <property type="evidence" value="ECO:0007669"/>
    <property type="project" value="InterPro"/>
</dbReference>
<dbReference type="SMART" id="SM00385">
    <property type="entry name" value="CYCLIN"/>
    <property type="match status" value="1"/>
</dbReference>
<comment type="caution">
    <text evidence="4">The sequence shown here is derived from an EMBL/GenBank/DDBJ whole genome shotgun (WGS) entry which is preliminary data.</text>
</comment>
<dbReference type="EMBL" id="JADGJH010000478">
    <property type="protein sequence ID" value="KAJ3128135.1"/>
    <property type="molecule type" value="Genomic_DNA"/>
</dbReference>
<feature type="non-terminal residue" evidence="4">
    <location>
        <position position="277"/>
    </location>
</feature>
<reference evidence="4" key="1">
    <citation type="submission" date="2020-05" db="EMBL/GenBank/DDBJ databases">
        <title>Phylogenomic resolution of chytrid fungi.</title>
        <authorList>
            <person name="Stajich J.E."/>
            <person name="Amses K."/>
            <person name="Simmons R."/>
            <person name="Seto K."/>
            <person name="Myers J."/>
            <person name="Bonds A."/>
            <person name="Quandt C.A."/>
            <person name="Barry K."/>
            <person name="Liu P."/>
            <person name="Grigoriev I."/>
            <person name="Longcore J.E."/>
            <person name="James T.Y."/>
        </authorList>
    </citation>
    <scope>NUCLEOTIDE SEQUENCE</scope>
    <source>
        <strain evidence="4">JEL0513</strain>
    </source>
</reference>
<dbReference type="Gene3D" id="1.10.472.10">
    <property type="entry name" value="Cyclin-like"/>
    <property type="match status" value="2"/>
</dbReference>
<dbReference type="Proteomes" id="UP001211907">
    <property type="component" value="Unassembled WGS sequence"/>
</dbReference>
<sequence>MDNIHNANHWNFSEHELMHPPSSSAPPPSLTVTASSQNLHQHQQQHQQIPLLTLADDRDFRAKAARFIYNIGLSLKLPANVIATAQVFMHRFYMRESFRKHRYQDVSTAALFLATKVEENARRLKQVIQVAAQRALKSDLNHKIDESSREFKNWWDNTLYYEELILSTLCWDLNVDYPYEWILKLCKLLKAPAHLKASAWAVVNDSYRLPLCLQYKSQELACGCMTVALTISLSPMRLSSDHKNPDSPLVSPSFPAAVSKEGNFGATAVDDNNIRDF</sequence>
<dbReference type="InterPro" id="IPR006671">
    <property type="entry name" value="Cyclin_N"/>
</dbReference>
<evidence type="ECO:0000313" key="4">
    <source>
        <dbReference type="EMBL" id="KAJ3128135.1"/>
    </source>
</evidence>
<accession>A0AAD5XI12</accession>
<protein>
    <recommendedName>
        <fullName evidence="3">Cyclin-like domain-containing protein</fullName>
    </recommendedName>
</protein>
<gene>
    <name evidence="4" type="ORF">HK100_009352</name>
</gene>
<organism evidence="4 5">
    <name type="scientific">Physocladia obscura</name>
    <dbReference type="NCBI Taxonomy" id="109957"/>
    <lineage>
        <taxon>Eukaryota</taxon>
        <taxon>Fungi</taxon>
        <taxon>Fungi incertae sedis</taxon>
        <taxon>Chytridiomycota</taxon>
        <taxon>Chytridiomycota incertae sedis</taxon>
        <taxon>Chytridiomycetes</taxon>
        <taxon>Chytridiales</taxon>
        <taxon>Chytriomycetaceae</taxon>
        <taxon>Physocladia</taxon>
    </lineage>
</organism>
<feature type="domain" description="Cyclin-like" evidence="3">
    <location>
        <begin position="66"/>
        <end position="167"/>
    </location>
</feature>
<keyword evidence="1" id="KW-0195">Cyclin</keyword>
<dbReference type="InterPro" id="IPR036915">
    <property type="entry name" value="Cyclin-like_sf"/>
</dbReference>
<name>A0AAD5XI12_9FUNG</name>